<dbReference type="CDD" id="cd02440">
    <property type="entry name" value="AdoMet_MTases"/>
    <property type="match status" value="1"/>
</dbReference>
<dbReference type="RefSeq" id="WP_070320954.1">
    <property type="nucleotide sequence ID" value="NZ_JAUSVM010000001.1"/>
</dbReference>
<dbReference type="Gene3D" id="3.40.50.150">
    <property type="entry name" value="Vaccinia Virus protein VP39"/>
    <property type="match status" value="1"/>
</dbReference>
<dbReference type="InterPro" id="IPR029063">
    <property type="entry name" value="SAM-dependent_MTases_sf"/>
</dbReference>
<dbReference type="PANTHER" id="PTHR43591">
    <property type="entry name" value="METHYLTRANSFERASE"/>
    <property type="match status" value="1"/>
</dbReference>
<reference evidence="2 3" key="1">
    <citation type="submission" date="2023-07" db="EMBL/GenBank/DDBJ databases">
        <title>Sequencing the genomes of 1000 actinobacteria strains.</title>
        <authorList>
            <person name="Klenk H.-P."/>
        </authorList>
    </citation>
    <scope>NUCLEOTIDE SEQUENCE [LARGE SCALE GENOMIC DNA]</scope>
    <source>
        <strain evidence="2 3">DSM 14785</strain>
    </source>
</reference>
<organism evidence="2 3">
    <name type="scientific">Cellulomonas iranensis</name>
    <dbReference type="NCBI Taxonomy" id="76862"/>
    <lineage>
        <taxon>Bacteria</taxon>
        <taxon>Bacillati</taxon>
        <taxon>Actinomycetota</taxon>
        <taxon>Actinomycetes</taxon>
        <taxon>Micrococcales</taxon>
        <taxon>Cellulomonadaceae</taxon>
        <taxon>Cellulomonas</taxon>
    </lineage>
</organism>
<gene>
    <name evidence="2" type="ORF">JO380_002427</name>
</gene>
<keyword evidence="2" id="KW-0830">Ubiquinone</keyword>
<sequence length="210" mass="22149">MSDDVVQAVRDRFDHRAPSYDGSAMHRDLAAAVAAFVDLDGVADVLDVATGTGLVLRALRERPGGADLRLVGVDVSAGMLAVARGHLPGADLREADARDLPLPDACVDLVTCVTGLHLIPGTPAVVAQWARVLRPAGRVVTATFASYDPAQHHREQPGSQPPYPQRHAEFATVEALDAQVADAGLAVVRHGTWTDGHDVLLLAELARGAR</sequence>
<dbReference type="PANTHER" id="PTHR43591:SF99">
    <property type="entry name" value="OS06G0646000 PROTEIN"/>
    <property type="match status" value="1"/>
</dbReference>
<comment type="caution">
    <text evidence="2">The sequence shown here is derived from an EMBL/GenBank/DDBJ whole genome shotgun (WGS) entry which is preliminary data.</text>
</comment>
<proteinExistence type="predicted"/>
<dbReference type="SUPFAM" id="SSF53335">
    <property type="entry name" value="S-adenosyl-L-methionine-dependent methyltransferases"/>
    <property type="match status" value="1"/>
</dbReference>
<protein>
    <submittedName>
        <fullName evidence="2">Ubiquinone/menaquinone biosynthesis C-methylase UbiE</fullName>
    </submittedName>
</protein>
<dbReference type="EMBL" id="JAUSVM010000001">
    <property type="protein sequence ID" value="MDQ0426046.1"/>
    <property type="molecule type" value="Genomic_DNA"/>
</dbReference>
<evidence type="ECO:0000313" key="2">
    <source>
        <dbReference type="EMBL" id="MDQ0426046.1"/>
    </source>
</evidence>
<dbReference type="Proteomes" id="UP001240250">
    <property type="component" value="Unassembled WGS sequence"/>
</dbReference>
<evidence type="ECO:0000313" key="3">
    <source>
        <dbReference type="Proteomes" id="UP001240250"/>
    </source>
</evidence>
<dbReference type="Pfam" id="PF13649">
    <property type="entry name" value="Methyltransf_25"/>
    <property type="match status" value="1"/>
</dbReference>
<evidence type="ECO:0000259" key="1">
    <source>
        <dbReference type="Pfam" id="PF13649"/>
    </source>
</evidence>
<name>A0ABU0GL11_9CELL</name>
<dbReference type="InterPro" id="IPR041698">
    <property type="entry name" value="Methyltransf_25"/>
</dbReference>
<feature type="domain" description="Methyltransferase" evidence="1">
    <location>
        <begin position="45"/>
        <end position="137"/>
    </location>
</feature>
<accession>A0ABU0GL11</accession>
<keyword evidence="3" id="KW-1185">Reference proteome</keyword>